<comment type="caution">
    <text evidence="2">The sequence shown here is derived from an EMBL/GenBank/DDBJ whole genome shotgun (WGS) entry which is preliminary data.</text>
</comment>
<evidence type="ECO:0000313" key="2">
    <source>
        <dbReference type="EMBL" id="OHX66958.1"/>
    </source>
</evidence>
<dbReference type="Proteomes" id="UP000179797">
    <property type="component" value="Unassembled WGS sequence"/>
</dbReference>
<keyword evidence="3" id="KW-1185">Reference proteome</keyword>
<protein>
    <recommendedName>
        <fullName evidence="1">DUF4422 domain-containing protein</fullName>
    </recommendedName>
</protein>
<feature type="domain" description="DUF4422" evidence="1">
    <location>
        <begin position="2"/>
        <end position="240"/>
    </location>
</feature>
<proteinExistence type="predicted"/>
<evidence type="ECO:0000313" key="3">
    <source>
        <dbReference type="Proteomes" id="UP000179797"/>
    </source>
</evidence>
<dbReference type="RefSeq" id="WP_044224174.1">
    <property type="nucleotide sequence ID" value="NZ_JRYR02000001.1"/>
</dbReference>
<sequence>MIFVIHHKEYPYVVNSLFQPIQVGAENATVNLPFLKDNTGDHISEKNPYYAELTALYWIWKNFDFSTSDFVGLSHYRRFFDFSYKKIFTKKSRKIEEADFVKKLCKEKYNKRIKSALKDNDILISRHEKWLDFSIKQQYLDWHIQSDWEALENTVLDLYPEYKSSISKYWNTHPCYVHLYNMFVMKVDDFKIYVEWLFSILFELETRIDVTDENYKSDPYQTRVFGFMAERLLNLYINHNNFNKKEYQNVLLNDPK</sequence>
<organism evidence="2 3">
    <name type="scientific">Flammeovirga pacifica</name>
    <dbReference type="NCBI Taxonomy" id="915059"/>
    <lineage>
        <taxon>Bacteria</taxon>
        <taxon>Pseudomonadati</taxon>
        <taxon>Bacteroidota</taxon>
        <taxon>Cytophagia</taxon>
        <taxon>Cytophagales</taxon>
        <taxon>Flammeovirgaceae</taxon>
        <taxon>Flammeovirga</taxon>
    </lineage>
</organism>
<accession>A0A1S1Z115</accession>
<dbReference type="OrthoDB" id="9798746at2"/>
<dbReference type="STRING" id="915059.NH26_11685"/>
<gene>
    <name evidence="2" type="ORF">NH26_11685</name>
</gene>
<name>A0A1S1Z115_FLAPC</name>
<evidence type="ECO:0000259" key="1">
    <source>
        <dbReference type="Pfam" id="PF14393"/>
    </source>
</evidence>
<dbReference type="Pfam" id="PF14393">
    <property type="entry name" value="DUF4422"/>
    <property type="match status" value="1"/>
</dbReference>
<reference evidence="2 3" key="1">
    <citation type="journal article" date="2012" name="Int. J. Syst. Evol. Microbiol.">
        <title>Flammeovirga pacifica sp. nov., isolated from deep-sea sediment.</title>
        <authorList>
            <person name="Xu H."/>
            <person name="Fu Y."/>
            <person name="Yang N."/>
            <person name="Ding Z."/>
            <person name="Lai Q."/>
            <person name="Zeng R."/>
        </authorList>
    </citation>
    <scope>NUCLEOTIDE SEQUENCE [LARGE SCALE GENOMIC DNA]</scope>
    <source>
        <strain evidence="3">DSM 24597 / LMG 26175 / WPAGA1</strain>
    </source>
</reference>
<dbReference type="InterPro" id="IPR025536">
    <property type="entry name" value="DUF4422"/>
</dbReference>
<dbReference type="AlphaFoldDB" id="A0A1S1Z115"/>
<dbReference type="EMBL" id="JRYR02000001">
    <property type="protein sequence ID" value="OHX66958.1"/>
    <property type="molecule type" value="Genomic_DNA"/>
</dbReference>